<name>A0A9X1I1Q8_9FLAO</name>
<organism evidence="2 3">
    <name type="scientific">Neotamlana laminarinivorans</name>
    <dbReference type="NCBI Taxonomy" id="2883124"/>
    <lineage>
        <taxon>Bacteria</taxon>
        <taxon>Pseudomonadati</taxon>
        <taxon>Bacteroidota</taxon>
        <taxon>Flavobacteriia</taxon>
        <taxon>Flavobacteriales</taxon>
        <taxon>Flavobacteriaceae</taxon>
        <taxon>Neotamlana</taxon>
    </lineage>
</organism>
<comment type="caution">
    <text evidence="2">The sequence shown here is derived from an EMBL/GenBank/DDBJ whole genome shotgun (WGS) entry which is preliminary data.</text>
</comment>
<accession>A0A9X1I1Q8</accession>
<reference evidence="2" key="1">
    <citation type="submission" date="2021-10" db="EMBL/GenBank/DDBJ databases">
        <title>Tamlana sargassums sp. nov., and Tamlana laminarinivorans sp. nov., two new bacteria isolated from the brown alga.</title>
        <authorList>
            <person name="Li J."/>
        </authorList>
    </citation>
    <scope>NUCLEOTIDE SEQUENCE</scope>
    <source>
        <strain evidence="2">PT2-4</strain>
    </source>
</reference>
<sequence>MAGSKFHKNRTQKSSRADLIKRAILIREKKLLKTYFDFLDCSISKGVLIVKGICKPTDQSPEYHYTLTYNALTPPKILVDSPQIEYNDEIHMFPSDNSLCLYHAKSDDLVWDSRNHNLYDTIIPWTQEWFVYYELYNITGKWEHPHIDHRLNKLVE</sequence>
<dbReference type="InterPro" id="IPR058588">
    <property type="entry name" value="E2-CBASS"/>
</dbReference>
<dbReference type="AlphaFoldDB" id="A0A9X1I1Q8"/>
<protein>
    <recommendedName>
        <fullName evidence="1">Type II CBASS E2 protein domain-containing protein</fullName>
    </recommendedName>
</protein>
<dbReference type="Pfam" id="PF26395">
    <property type="entry name" value="E2-CBASS"/>
    <property type="match status" value="1"/>
</dbReference>
<dbReference type="RefSeq" id="WP_226543873.1">
    <property type="nucleotide sequence ID" value="NZ_JAJAPW010000004.1"/>
</dbReference>
<evidence type="ECO:0000313" key="2">
    <source>
        <dbReference type="EMBL" id="MCB4799385.1"/>
    </source>
</evidence>
<feature type="domain" description="Type II CBASS E2 protein" evidence="1">
    <location>
        <begin position="29"/>
        <end position="149"/>
    </location>
</feature>
<keyword evidence="3" id="KW-1185">Reference proteome</keyword>
<dbReference type="EMBL" id="JAJAPW010000004">
    <property type="protein sequence ID" value="MCB4799385.1"/>
    <property type="molecule type" value="Genomic_DNA"/>
</dbReference>
<gene>
    <name evidence="2" type="ORF">LG649_11040</name>
</gene>
<dbReference type="Proteomes" id="UP001139199">
    <property type="component" value="Unassembled WGS sequence"/>
</dbReference>
<proteinExistence type="predicted"/>
<evidence type="ECO:0000259" key="1">
    <source>
        <dbReference type="Pfam" id="PF26395"/>
    </source>
</evidence>
<evidence type="ECO:0000313" key="3">
    <source>
        <dbReference type="Proteomes" id="UP001139199"/>
    </source>
</evidence>